<reference evidence="1 2" key="1">
    <citation type="journal article" date="2013" name="Front. Microbiol.">
        <title>Comparative genomic analyses of the cyanobacterium, Lyngbya aestuarii BL J, a powerful hydrogen producer.</title>
        <authorList>
            <person name="Kothari A."/>
            <person name="Vaughn M."/>
            <person name="Garcia-Pichel F."/>
        </authorList>
    </citation>
    <scope>NUCLEOTIDE SEQUENCE [LARGE SCALE GENOMIC DNA]</scope>
    <source>
        <strain evidence="1 2">BL J</strain>
    </source>
</reference>
<dbReference type="EMBL" id="AUZM01000006">
    <property type="protein sequence ID" value="ERT09008.1"/>
    <property type="molecule type" value="Genomic_DNA"/>
</dbReference>
<proteinExistence type="predicted"/>
<comment type="caution">
    <text evidence="1">The sequence shown here is derived from an EMBL/GenBank/DDBJ whole genome shotgun (WGS) entry which is preliminary data.</text>
</comment>
<sequence length="44" mass="5299">MSSPVCLSPKKFWVPQMRVLIIDQERKSYHFEKILIFGQLTKLY</sequence>
<organism evidence="1 2">
    <name type="scientific">Lyngbya aestuarii BL J</name>
    <dbReference type="NCBI Taxonomy" id="1348334"/>
    <lineage>
        <taxon>Bacteria</taxon>
        <taxon>Bacillati</taxon>
        <taxon>Cyanobacteriota</taxon>
        <taxon>Cyanophyceae</taxon>
        <taxon>Oscillatoriophycideae</taxon>
        <taxon>Oscillatoriales</taxon>
        <taxon>Microcoleaceae</taxon>
        <taxon>Lyngbya</taxon>
    </lineage>
</organism>
<accession>U7QMA0</accession>
<dbReference type="AlphaFoldDB" id="U7QMA0"/>
<evidence type="ECO:0000313" key="2">
    <source>
        <dbReference type="Proteomes" id="UP000017127"/>
    </source>
</evidence>
<evidence type="ECO:0000313" key="1">
    <source>
        <dbReference type="EMBL" id="ERT09008.1"/>
    </source>
</evidence>
<protein>
    <submittedName>
        <fullName evidence="1">Uncharacterized protein</fullName>
    </submittedName>
</protein>
<name>U7QMA0_9CYAN</name>
<gene>
    <name evidence="1" type="ORF">M595_1023</name>
</gene>
<keyword evidence="2" id="KW-1185">Reference proteome</keyword>
<dbReference type="Proteomes" id="UP000017127">
    <property type="component" value="Unassembled WGS sequence"/>
</dbReference>